<organism evidence="2 3">
    <name type="scientific">Orbilia blumenaviensis</name>
    <dbReference type="NCBI Taxonomy" id="1796055"/>
    <lineage>
        <taxon>Eukaryota</taxon>
        <taxon>Fungi</taxon>
        <taxon>Dikarya</taxon>
        <taxon>Ascomycota</taxon>
        <taxon>Pezizomycotina</taxon>
        <taxon>Orbiliomycetes</taxon>
        <taxon>Orbiliales</taxon>
        <taxon>Orbiliaceae</taxon>
        <taxon>Orbilia</taxon>
    </lineage>
</organism>
<evidence type="ECO:0000313" key="2">
    <source>
        <dbReference type="EMBL" id="KAK6352335.1"/>
    </source>
</evidence>
<keyword evidence="3" id="KW-1185">Reference proteome</keyword>
<proteinExistence type="predicted"/>
<comment type="caution">
    <text evidence="2">The sequence shown here is derived from an EMBL/GenBank/DDBJ whole genome shotgun (WGS) entry which is preliminary data.</text>
</comment>
<keyword evidence="1" id="KW-0732">Signal</keyword>
<feature type="chain" id="PRO_5043620194" evidence="1">
    <location>
        <begin position="20"/>
        <end position="126"/>
    </location>
</feature>
<protein>
    <submittedName>
        <fullName evidence="2">Uncharacterized protein</fullName>
    </submittedName>
</protein>
<dbReference type="Proteomes" id="UP001373714">
    <property type="component" value="Unassembled WGS sequence"/>
</dbReference>
<name>A0AAV9UYE8_9PEZI</name>
<reference evidence="2 3" key="1">
    <citation type="submission" date="2019-10" db="EMBL/GenBank/DDBJ databases">
        <authorList>
            <person name="Palmer J.M."/>
        </authorList>
    </citation>
    <scope>NUCLEOTIDE SEQUENCE [LARGE SCALE GENOMIC DNA]</scope>
    <source>
        <strain evidence="2 3">TWF730</strain>
    </source>
</reference>
<dbReference type="EMBL" id="JAVHNS010000006">
    <property type="protein sequence ID" value="KAK6352335.1"/>
    <property type="molecule type" value="Genomic_DNA"/>
</dbReference>
<gene>
    <name evidence="2" type="ORF">TWF730_009164</name>
</gene>
<accession>A0AAV9UYE8</accession>
<sequence length="126" mass="14037">MKISQILSILIAFAAVASAVPNTFENAKRQEAKNPVDEVVKSTGWSVRTRFLNYIPEDIGKERMDFFLSVHQGIWQELADLENKLTESAKANKADAALANQIGNAWMTLFNGKVPDFKNLSTEPPK</sequence>
<dbReference type="AlphaFoldDB" id="A0AAV9UYE8"/>
<evidence type="ECO:0000313" key="3">
    <source>
        <dbReference type="Proteomes" id="UP001373714"/>
    </source>
</evidence>
<evidence type="ECO:0000256" key="1">
    <source>
        <dbReference type="SAM" id="SignalP"/>
    </source>
</evidence>
<feature type="signal peptide" evidence="1">
    <location>
        <begin position="1"/>
        <end position="19"/>
    </location>
</feature>